<protein>
    <submittedName>
        <fullName evidence="6">Cytochrome c assembly protein</fullName>
    </submittedName>
</protein>
<dbReference type="Proteomes" id="UP000002012">
    <property type="component" value="Chromosome"/>
</dbReference>
<evidence type="ECO:0000313" key="7">
    <source>
        <dbReference type="Proteomes" id="UP000002012"/>
    </source>
</evidence>
<feature type="transmembrane region" description="Helical" evidence="3">
    <location>
        <begin position="448"/>
        <end position="469"/>
    </location>
</feature>
<reference evidence="6 7" key="1">
    <citation type="journal article" date="2010" name="Stand. Genomic Sci.">
        <title>Complete genome sequence of Denitrovibrio acetiphilus type strain (N2460).</title>
        <authorList>
            <person name="Kiss H."/>
            <person name="Lang E."/>
            <person name="Lapidus A."/>
            <person name="Copeland A."/>
            <person name="Nolan M."/>
            <person name="Glavina Del Rio T."/>
            <person name="Chen F."/>
            <person name="Lucas S."/>
            <person name="Tice H."/>
            <person name="Cheng J.F."/>
            <person name="Han C."/>
            <person name="Goodwin L."/>
            <person name="Pitluck S."/>
            <person name="Liolios K."/>
            <person name="Pati A."/>
            <person name="Ivanova N."/>
            <person name="Mavromatis K."/>
            <person name="Chen A."/>
            <person name="Palaniappan K."/>
            <person name="Land M."/>
            <person name="Hauser L."/>
            <person name="Chang Y.J."/>
            <person name="Jeffries C.D."/>
            <person name="Detter J.C."/>
            <person name="Brettin T."/>
            <person name="Spring S."/>
            <person name="Rohde M."/>
            <person name="Goker M."/>
            <person name="Woyke T."/>
            <person name="Bristow J."/>
            <person name="Eisen J.A."/>
            <person name="Markowitz V."/>
            <person name="Hugenholtz P."/>
            <person name="Kyrpides N.C."/>
            <person name="Klenk H.P."/>
        </authorList>
    </citation>
    <scope>NUCLEOTIDE SEQUENCE [LARGE SCALE GENOMIC DNA]</scope>
    <source>
        <strain evidence="7">DSM 12809 / NBRC 114555 / N2460</strain>
    </source>
</reference>
<feature type="transmembrane region" description="Helical" evidence="3">
    <location>
        <begin position="248"/>
        <end position="264"/>
    </location>
</feature>
<evidence type="ECO:0000313" key="6">
    <source>
        <dbReference type="EMBL" id="ADD67133.1"/>
    </source>
</evidence>
<dbReference type="Pfam" id="PF01578">
    <property type="entry name" value="Cytochrom_C_asm"/>
    <property type="match status" value="1"/>
</dbReference>
<dbReference type="InterPro" id="IPR002541">
    <property type="entry name" value="Cyt_c_assembly"/>
</dbReference>
<keyword evidence="2" id="KW-0201">Cytochrome c-type biogenesis</keyword>
<dbReference type="AlphaFoldDB" id="D4H2S2"/>
<sequence length="638" mass="71514" precursor="true">MGQIGNLFQLLGLFAGFAAFGMYVYAMQTKSKSYSKMADWFMITQAACTTLASMVLVYALATGYFKMEYVAQYTDSALPFIYKISGWWAGQAGSLLFWGWLITVYALIEVIRLKNYDTKHRSAVLAVSALTATFFLILTVFVTSPFQELDFFPQDGMGMNPLLQNPGMLYHPPTLFLGFVGFTIVAGHSFGALVSREASAFWAVDTRRWLIITWIFLTIGIVLGGEWAYVELGWGGYWAWDPVENASLLPWLTSTALLHSIVIFERRGKLKIWSHMLILISFQMCLFGTFITRSGVLDSVHAFGKSSLGYFFLVFMIGTTIIFIAYLIPMAKKLSENEDKHFNFSSREGVFFLANWFFVGLTLVIVIGTMMPIISGLFLPEKITVGIPYYNKVSSPFFLLILLASGIAPLLSYSKTESGTIIKKMLPSAVIGIFAMAAMYVFGYTQPLSVILTGVTTFSFVTILIQITVNVRKSGAKVLLSNRRYYGGLIVHIGVVLMAYGIIASSFYNYQVDRVLAPGESFKFEEYTLQVADVQFKQRKNYTSAYAPVRVFKDGKKLYTLAPERRFYDKNQEAFAEVAIRSSLKGDLYLILSSYSKNENYVGIQAVYQPLIAWVWIGCIVMVLGGIYGISGRKKQNV</sequence>
<feature type="transmembrane region" description="Helical" evidence="3">
    <location>
        <begin position="38"/>
        <end position="65"/>
    </location>
</feature>
<dbReference type="GO" id="GO:0016020">
    <property type="term" value="C:membrane"/>
    <property type="evidence" value="ECO:0007669"/>
    <property type="project" value="InterPro"/>
</dbReference>
<dbReference type="PANTHER" id="PTHR43653:SF1">
    <property type="entry name" value="CYTOCHROME C-TYPE BIOGENESIS PROTEIN CCMF"/>
    <property type="match status" value="1"/>
</dbReference>
<dbReference type="OrthoDB" id="9761451at2"/>
<feature type="transmembrane region" description="Helical" evidence="3">
    <location>
        <begin position="276"/>
        <end position="296"/>
    </location>
</feature>
<accession>D4H2S2</accession>
<feature type="domain" description="Cytochrome c-type biogenesis protein CcmF C-terminal" evidence="5">
    <location>
        <begin position="312"/>
        <end position="633"/>
    </location>
</feature>
<feature type="transmembrane region" description="Helical" evidence="3">
    <location>
        <begin position="123"/>
        <end position="143"/>
    </location>
</feature>
<evidence type="ECO:0000256" key="2">
    <source>
        <dbReference type="ARBA" id="ARBA00022748"/>
    </source>
</evidence>
<keyword evidence="7" id="KW-1185">Reference proteome</keyword>
<dbReference type="PANTHER" id="PTHR43653">
    <property type="entry name" value="CYTOCHROME C ASSEMBLY PROTEIN-RELATED"/>
    <property type="match status" value="1"/>
</dbReference>
<feature type="transmembrane region" description="Helical" evidence="3">
    <location>
        <begin position="349"/>
        <end position="374"/>
    </location>
</feature>
<gene>
    <name evidence="6" type="ordered locus">Dacet_0333</name>
</gene>
<dbReference type="eggNOG" id="COG1138">
    <property type="taxonomic scope" value="Bacteria"/>
</dbReference>
<evidence type="ECO:0000256" key="1">
    <source>
        <dbReference type="ARBA" id="ARBA00009186"/>
    </source>
</evidence>
<dbReference type="STRING" id="522772.Dacet_0333"/>
<feature type="transmembrane region" description="Helical" evidence="3">
    <location>
        <begin position="308"/>
        <end position="328"/>
    </location>
</feature>
<dbReference type="GO" id="GO:0017004">
    <property type="term" value="P:cytochrome complex assembly"/>
    <property type="evidence" value="ECO:0007669"/>
    <property type="project" value="UniProtKB-KW"/>
</dbReference>
<feature type="domain" description="Cytochrome c assembly protein" evidence="4">
    <location>
        <begin position="88"/>
        <end position="294"/>
    </location>
</feature>
<keyword evidence="3" id="KW-0472">Membrane</keyword>
<dbReference type="InParanoid" id="D4H2S2"/>
<dbReference type="HOGENOM" id="CLU_015041_3_0_0"/>
<dbReference type="KEGG" id="dap:Dacet_0333"/>
<keyword evidence="3" id="KW-0812">Transmembrane</keyword>
<dbReference type="PaxDb" id="522772-Dacet_0333"/>
<dbReference type="FunCoup" id="D4H2S2">
    <property type="interactions" value="101"/>
</dbReference>
<dbReference type="GO" id="GO:0015232">
    <property type="term" value="F:heme transmembrane transporter activity"/>
    <property type="evidence" value="ECO:0007669"/>
    <property type="project" value="InterPro"/>
</dbReference>
<feature type="transmembrane region" description="Helical" evidence="3">
    <location>
        <begin position="611"/>
        <end position="630"/>
    </location>
</feature>
<dbReference type="GO" id="GO:0020037">
    <property type="term" value="F:heme binding"/>
    <property type="evidence" value="ECO:0007669"/>
    <property type="project" value="InterPro"/>
</dbReference>
<feature type="transmembrane region" description="Helical" evidence="3">
    <location>
        <begin position="394"/>
        <end position="413"/>
    </location>
</feature>
<evidence type="ECO:0000259" key="4">
    <source>
        <dbReference type="Pfam" id="PF01578"/>
    </source>
</evidence>
<comment type="similarity">
    <text evidence="1">Belongs to the CcmF/CycK/Ccl1/NrfE/CcsA family.</text>
</comment>
<dbReference type="InterPro" id="IPR003567">
    <property type="entry name" value="Cyt_c_biogenesis"/>
</dbReference>
<feature type="transmembrane region" description="Helical" evidence="3">
    <location>
        <begin position="6"/>
        <end position="26"/>
    </location>
</feature>
<organism evidence="6 7">
    <name type="scientific">Denitrovibrio acetiphilus (strain DSM 12809 / NBRC 114555 / N2460)</name>
    <dbReference type="NCBI Taxonomy" id="522772"/>
    <lineage>
        <taxon>Bacteria</taxon>
        <taxon>Pseudomonadati</taxon>
        <taxon>Deferribacterota</taxon>
        <taxon>Deferribacteres</taxon>
        <taxon>Deferribacterales</taxon>
        <taxon>Geovibrionaceae</taxon>
        <taxon>Denitrovibrio</taxon>
    </lineage>
</organism>
<feature type="transmembrane region" description="Helical" evidence="3">
    <location>
        <begin position="175"/>
        <end position="195"/>
    </location>
</feature>
<evidence type="ECO:0000259" key="5">
    <source>
        <dbReference type="Pfam" id="PF16327"/>
    </source>
</evidence>
<feature type="transmembrane region" description="Helical" evidence="3">
    <location>
        <begin position="489"/>
        <end position="508"/>
    </location>
</feature>
<dbReference type="InterPro" id="IPR032523">
    <property type="entry name" value="CcmF_C"/>
</dbReference>
<keyword evidence="3" id="KW-1133">Transmembrane helix</keyword>
<proteinExistence type="inferred from homology"/>
<feature type="transmembrane region" description="Helical" evidence="3">
    <location>
        <begin position="207"/>
        <end position="228"/>
    </location>
</feature>
<dbReference type="Pfam" id="PF16327">
    <property type="entry name" value="CcmF_C"/>
    <property type="match status" value="1"/>
</dbReference>
<dbReference type="RefSeq" id="WP_013009678.1">
    <property type="nucleotide sequence ID" value="NC_013943.1"/>
</dbReference>
<feature type="transmembrane region" description="Helical" evidence="3">
    <location>
        <begin position="425"/>
        <end position="442"/>
    </location>
</feature>
<dbReference type="PRINTS" id="PR01410">
    <property type="entry name" value="CCBIOGENESIS"/>
</dbReference>
<dbReference type="EMBL" id="CP001968">
    <property type="protein sequence ID" value="ADD67133.1"/>
    <property type="molecule type" value="Genomic_DNA"/>
</dbReference>
<evidence type="ECO:0000256" key="3">
    <source>
        <dbReference type="SAM" id="Phobius"/>
    </source>
</evidence>
<name>D4H2S2_DENA2</name>
<feature type="transmembrane region" description="Helical" evidence="3">
    <location>
        <begin position="85"/>
        <end position="111"/>
    </location>
</feature>